<sequence>MIIDGKEISKSNILGKPVAKLLLDKNCTVTVCHSKTKDLTMYTKQADILVLAAGKINLINGNMIKEGVILIDACINVYQGNIYGDADFESVKDLCPYVTPVPGGVGPVTTAMILKNTLEAFKYAVKGA</sequence>
<keyword evidence="2" id="KW-0028">Amino-acid biosynthesis</keyword>
<dbReference type="EC" id="3.5.4.9" evidence="1"/>
<dbReference type="HOGENOM" id="CLU_034045_4_1_9"/>
<dbReference type="GO" id="GO:0004488">
    <property type="term" value="F:methylenetetrahydrofolate dehydrogenase (NADP+) activity"/>
    <property type="evidence" value="ECO:0007669"/>
    <property type="project" value="InterPro"/>
</dbReference>
<dbReference type="SUPFAM" id="SSF51735">
    <property type="entry name" value="NAD(P)-binding Rossmann-fold domains"/>
    <property type="match status" value="1"/>
</dbReference>
<dbReference type="InterPro" id="IPR000672">
    <property type="entry name" value="THF_DH/CycHdrlase"/>
</dbReference>
<dbReference type="Gene3D" id="3.40.50.720">
    <property type="entry name" value="NAD(P)-binding Rossmann-like Domain"/>
    <property type="match status" value="1"/>
</dbReference>
<reference evidence="5" key="1">
    <citation type="journal article" date="2015" name="Genome Announc.">
        <title>Whole-Genome Sequences of 80 Environmental and Clinical Isolates of Burkholderia pseudomallei.</title>
        <authorList>
            <person name="Johnson S.L."/>
            <person name="Baker A.L."/>
            <person name="Chain P.S."/>
            <person name="Currie B.J."/>
            <person name="Daligault H.E."/>
            <person name="Davenport K.W."/>
            <person name="Davis C.B."/>
            <person name="Inglis T.J."/>
            <person name="Kaestli M."/>
            <person name="Koren S."/>
            <person name="Mayo M."/>
            <person name="Merritt A.J."/>
            <person name="Price E.P."/>
            <person name="Sarovich D.S."/>
            <person name="Warner J."/>
            <person name="Rosovitz M.J."/>
        </authorList>
    </citation>
    <scope>NUCLEOTIDE SEQUENCE [LARGE SCALE GENOMIC DNA]</scope>
    <source>
        <strain evidence="5">DSM 2030</strain>
    </source>
</reference>
<dbReference type="Proteomes" id="UP000029669">
    <property type="component" value="Chromosome"/>
</dbReference>
<evidence type="ECO:0000313" key="4">
    <source>
        <dbReference type="EMBL" id="AIS52380.1"/>
    </source>
</evidence>
<evidence type="ECO:0000256" key="1">
    <source>
        <dbReference type="ARBA" id="ARBA00012776"/>
    </source>
</evidence>
<dbReference type="STRING" id="2325.TKV_c12090"/>
<keyword evidence="4" id="KW-0560">Oxidoreductase</keyword>
<dbReference type="AlphaFoldDB" id="A0A097ARE2"/>
<dbReference type="GO" id="GO:0008652">
    <property type="term" value="P:amino acid biosynthetic process"/>
    <property type="evidence" value="ECO:0007669"/>
    <property type="project" value="UniProtKB-KW"/>
</dbReference>
<dbReference type="Pfam" id="PF02882">
    <property type="entry name" value="THF_DHG_CYH_C"/>
    <property type="match status" value="1"/>
</dbReference>
<dbReference type="PANTHER" id="PTHR48099:SF5">
    <property type="entry name" value="C-1-TETRAHYDROFOLATE SYNTHASE, CYTOPLASMIC"/>
    <property type="match status" value="1"/>
</dbReference>
<gene>
    <name evidence="4" type="primary">folD1</name>
    <name evidence="4" type="ORF">TKV_c12090</name>
</gene>
<dbReference type="GO" id="GO:0035999">
    <property type="term" value="P:tetrahydrofolate interconversion"/>
    <property type="evidence" value="ECO:0007669"/>
    <property type="project" value="TreeGrafter"/>
</dbReference>
<evidence type="ECO:0000313" key="5">
    <source>
        <dbReference type="Proteomes" id="UP000029669"/>
    </source>
</evidence>
<dbReference type="EMBL" id="CP009170">
    <property type="protein sequence ID" value="AIS52380.1"/>
    <property type="molecule type" value="Genomic_DNA"/>
</dbReference>
<dbReference type="InterPro" id="IPR020631">
    <property type="entry name" value="THF_DH/CycHdrlase_NAD-bd_dom"/>
</dbReference>
<dbReference type="PRINTS" id="PR00085">
    <property type="entry name" value="THFDHDRGNASE"/>
</dbReference>
<dbReference type="GO" id="GO:0005829">
    <property type="term" value="C:cytosol"/>
    <property type="evidence" value="ECO:0007669"/>
    <property type="project" value="TreeGrafter"/>
</dbReference>
<proteinExistence type="predicted"/>
<dbReference type="eggNOG" id="COG0190">
    <property type="taxonomic scope" value="Bacteria"/>
</dbReference>
<protein>
    <recommendedName>
        <fullName evidence="1">methenyltetrahydrofolate cyclohydrolase</fullName>
        <ecNumber evidence="1">3.5.4.9</ecNumber>
    </recommendedName>
</protein>
<evidence type="ECO:0000259" key="3">
    <source>
        <dbReference type="Pfam" id="PF02882"/>
    </source>
</evidence>
<evidence type="ECO:0000256" key="2">
    <source>
        <dbReference type="ARBA" id="ARBA00022605"/>
    </source>
</evidence>
<dbReference type="GO" id="GO:0004477">
    <property type="term" value="F:methenyltetrahydrofolate cyclohydrolase activity"/>
    <property type="evidence" value="ECO:0007669"/>
    <property type="project" value="UniProtKB-EC"/>
</dbReference>
<name>A0A097ARE2_THEKI</name>
<accession>A0A097ARE2</accession>
<dbReference type="InterPro" id="IPR036291">
    <property type="entry name" value="NAD(P)-bd_dom_sf"/>
</dbReference>
<keyword evidence="4" id="KW-0378">Hydrolase</keyword>
<keyword evidence="5" id="KW-1185">Reference proteome</keyword>
<dbReference type="KEGG" id="tki:TKV_c12090"/>
<dbReference type="PANTHER" id="PTHR48099">
    <property type="entry name" value="C-1-TETRAHYDROFOLATE SYNTHASE, CYTOPLASMIC-RELATED"/>
    <property type="match status" value="1"/>
</dbReference>
<organism evidence="4 5">
    <name type="scientific">Thermoanaerobacter kivui</name>
    <name type="common">Acetogenium kivui</name>
    <dbReference type="NCBI Taxonomy" id="2325"/>
    <lineage>
        <taxon>Bacteria</taxon>
        <taxon>Bacillati</taxon>
        <taxon>Bacillota</taxon>
        <taxon>Clostridia</taxon>
        <taxon>Thermoanaerobacterales</taxon>
        <taxon>Thermoanaerobacteraceae</taxon>
        <taxon>Thermoanaerobacter</taxon>
    </lineage>
</organism>
<feature type="domain" description="Tetrahydrofolate dehydrogenase/cyclohydrolase NAD(P)-binding" evidence="3">
    <location>
        <begin position="8"/>
        <end position="123"/>
    </location>
</feature>